<sequence>MKTRIARFGALAVFALGLAASTGTAIAGNGNGNGNGNAGTPPGQEKKADQTPAAAQPAAPPAASPSAPTSHHGKTSPGQAKQASKASTSTPGVKPSSTTSKSGHGTSCLTGGGTGTSATCTGNGPKPDSSKRYGNGKTAAQIANSHGAPAGTKLTGPGNSQPHKVAVCPRKNNKSGGVDVHAVKSYSTANCAKQQSVVQKTQKPAAANAGTSAAATGGILGASPLTGTAQPAAGGVLGAQATLVKPAKAKAAGGVLGAVTRLGVAGAHATLPFTGLQLWVAVLIALGLIAGGFAVRAGRATAR</sequence>
<evidence type="ECO:0000313" key="4">
    <source>
        <dbReference type="EMBL" id="TMI70001.1"/>
    </source>
</evidence>
<comment type="caution">
    <text evidence="4">The sequence shown here is derived from an EMBL/GenBank/DDBJ whole genome shotgun (WGS) entry which is preliminary data.</text>
</comment>
<evidence type="ECO:0000256" key="2">
    <source>
        <dbReference type="SAM" id="Phobius"/>
    </source>
</evidence>
<evidence type="ECO:0000256" key="1">
    <source>
        <dbReference type="SAM" id="MobiDB-lite"/>
    </source>
</evidence>
<feature type="chain" id="PRO_5021893601" description="LPXTG cell wall anchor domain-containing protein" evidence="3">
    <location>
        <begin position="28"/>
        <end position="303"/>
    </location>
</feature>
<gene>
    <name evidence="4" type="ORF">E6H05_14220</name>
</gene>
<dbReference type="AlphaFoldDB" id="A0A537IFF4"/>
<feature type="compositionally biased region" description="Low complexity" evidence="1">
    <location>
        <begin position="96"/>
        <end position="109"/>
    </location>
</feature>
<evidence type="ECO:0008006" key="6">
    <source>
        <dbReference type="Google" id="ProtNLM"/>
    </source>
</evidence>
<reference evidence="4 5" key="1">
    <citation type="journal article" date="2019" name="Nat. Microbiol.">
        <title>Mediterranean grassland soil C-N compound turnover is dependent on rainfall and depth, and is mediated by genomically divergent microorganisms.</title>
        <authorList>
            <person name="Diamond S."/>
            <person name="Andeer P.F."/>
            <person name="Li Z."/>
            <person name="Crits-Christoph A."/>
            <person name="Burstein D."/>
            <person name="Anantharaman K."/>
            <person name="Lane K.R."/>
            <person name="Thomas B.C."/>
            <person name="Pan C."/>
            <person name="Northen T.R."/>
            <person name="Banfield J.F."/>
        </authorList>
    </citation>
    <scope>NUCLEOTIDE SEQUENCE [LARGE SCALE GENOMIC DNA]</scope>
    <source>
        <strain evidence="4">NP_8</strain>
    </source>
</reference>
<keyword evidence="2" id="KW-0812">Transmembrane</keyword>
<evidence type="ECO:0000256" key="3">
    <source>
        <dbReference type="SAM" id="SignalP"/>
    </source>
</evidence>
<evidence type="ECO:0000313" key="5">
    <source>
        <dbReference type="Proteomes" id="UP000318834"/>
    </source>
</evidence>
<accession>A0A537IFF4</accession>
<organism evidence="4 5">
    <name type="scientific">Candidatus Segetimicrobium genomatis</name>
    <dbReference type="NCBI Taxonomy" id="2569760"/>
    <lineage>
        <taxon>Bacteria</taxon>
        <taxon>Bacillati</taxon>
        <taxon>Candidatus Sysuimicrobiota</taxon>
        <taxon>Candidatus Sysuimicrobiia</taxon>
        <taxon>Candidatus Sysuimicrobiales</taxon>
        <taxon>Candidatus Segetimicrobiaceae</taxon>
        <taxon>Candidatus Segetimicrobium</taxon>
    </lineage>
</organism>
<dbReference type="Proteomes" id="UP000318834">
    <property type="component" value="Unassembled WGS sequence"/>
</dbReference>
<name>A0A537IFF4_9BACT</name>
<protein>
    <recommendedName>
        <fullName evidence="6">LPXTG cell wall anchor domain-containing protein</fullName>
    </recommendedName>
</protein>
<keyword evidence="2" id="KW-1133">Transmembrane helix</keyword>
<keyword evidence="2" id="KW-0472">Membrane</keyword>
<feature type="compositionally biased region" description="Polar residues" evidence="1">
    <location>
        <begin position="76"/>
        <end position="91"/>
    </location>
</feature>
<keyword evidence="3" id="KW-0732">Signal</keyword>
<feature type="region of interest" description="Disordered" evidence="1">
    <location>
        <begin position="27"/>
        <end position="174"/>
    </location>
</feature>
<feature type="signal peptide" evidence="3">
    <location>
        <begin position="1"/>
        <end position="27"/>
    </location>
</feature>
<feature type="transmembrane region" description="Helical" evidence="2">
    <location>
        <begin position="276"/>
        <end position="295"/>
    </location>
</feature>
<proteinExistence type="predicted"/>
<dbReference type="EMBL" id="VBAP01000168">
    <property type="protein sequence ID" value="TMI70001.1"/>
    <property type="molecule type" value="Genomic_DNA"/>
</dbReference>